<proteinExistence type="predicted"/>
<evidence type="ECO:0000313" key="3">
    <source>
        <dbReference type="Proteomes" id="UP000005240"/>
    </source>
</evidence>
<dbReference type="EnsemblFungi" id="PTTG_07835-t43_1">
    <property type="protein sequence ID" value="PTTG_07835-t43_1-p1"/>
    <property type="gene ID" value="PTTG_07835"/>
</dbReference>
<dbReference type="Proteomes" id="UP000005240">
    <property type="component" value="Unassembled WGS sequence"/>
</dbReference>
<protein>
    <submittedName>
        <fullName evidence="1 2">Uncharacterized protein</fullName>
    </submittedName>
</protein>
<dbReference type="VEuPathDB" id="FungiDB:PTTG_07835"/>
<accession>A0A180G914</accession>
<dbReference type="PANTHER" id="PTHR33266:SF1">
    <property type="entry name" value="F-BOX DOMAIN-CONTAINING PROTEIN"/>
    <property type="match status" value="1"/>
</dbReference>
<reference evidence="2" key="4">
    <citation type="submission" date="2025-05" db="UniProtKB">
        <authorList>
            <consortium name="EnsemblFungi"/>
        </authorList>
    </citation>
    <scope>IDENTIFICATION</scope>
    <source>
        <strain evidence="2">isolate 1-1 / race 1 (BBBD)</strain>
    </source>
</reference>
<organism evidence="1">
    <name type="scientific">Puccinia triticina (isolate 1-1 / race 1 (BBBD))</name>
    <name type="common">Brown leaf rust fungus</name>
    <dbReference type="NCBI Taxonomy" id="630390"/>
    <lineage>
        <taxon>Eukaryota</taxon>
        <taxon>Fungi</taxon>
        <taxon>Dikarya</taxon>
        <taxon>Basidiomycota</taxon>
        <taxon>Pucciniomycotina</taxon>
        <taxon>Pucciniomycetes</taxon>
        <taxon>Pucciniales</taxon>
        <taxon>Pucciniaceae</taxon>
        <taxon>Puccinia</taxon>
    </lineage>
</organism>
<reference evidence="2 3" key="3">
    <citation type="journal article" date="2017" name="G3 (Bethesda)">
        <title>Comparative analysis highlights variable genome content of wheat rusts and divergence of the mating loci.</title>
        <authorList>
            <person name="Cuomo C.A."/>
            <person name="Bakkeren G."/>
            <person name="Khalil H.B."/>
            <person name="Panwar V."/>
            <person name="Joly D."/>
            <person name="Linning R."/>
            <person name="Sakthikumar S."/>
            <person name="Song X."/>
            <person name="Adiconis X."/>
            <person name="Fan L."/>
            <person name="Goldberg J.M."/>
            <person name="Levin J.Z."/>
            <person name="Young S."/>
            <person name="Zeng Q."/>
            <person name="Anikster Y."/>
            <person name="Bruce M."/>
            <person name="Wang M."/>
            <person name="Yin C."/>
            <person name="McCallum B."/>
            <person name="Szabo L.J."/>
            <person name="Hulbert S."/>
            <person name="Chen X."/>
            <person name="Fellers J.P."/>
        </authorList>
    </citation>
    <scope>NUCLEOTIDE SEQUENCE</scope>
    <source>
        <strain evidence="3">Isolate 1-1 / race 1 (BBBD)</strain>
        <strain evidence="2">isolate 1-1 / race 1 (BBBD)</strain>
    </source>
</reference>
<gene>
    <name evidence="1" type="ORF">PTTG_07835</name>
</gene>
<dbReference type="EMBL" id="ADAS02000139">
    <property type="protein sequence ID" value="OAV89151.1"/>
    <property type="molecule type" value="Genomic_DNA"/>
</dbReference>
<evidence type="ECO:0000313" key="1">
    <source>
        <dbReference type="EMBL" id="OAV89151.1"/>
    </source>
</evidence>
<sequence>MKALSDGQFEKGDITDSLQNAINQMKTSTEFIKQPNLKLILGIDEAKGLLDRGATADSSFFRFFRHVIKNLPESSQIFSILTDTTSRLANFNPPAHLELSHRPGMGKRMKLFPPIYQIPSFDVNLAAPPATWLELESPDHLLCYGSPFWAGYVKNAKKRNQTVDGIVSTLSHFALQKLLFVDDLSHPASSLTDRQAMALLGSTIQPNLYAAVALNSDLVSSHAAQCMYINLSHDMLISEYPSQVTYSSVANQYL</sequence>
<name>A0A180G914_PUCT1</name>
<reference evidence="1" key="2">
    <citation type="submission" date="2016-05" db="EMBL/GenBank/DDBJ databases">
        <title>Comparative analysis highlights variable genome content of wheat rusts and divergence of the mating loci.</title>
        <authorList>
            <person name="Cuomo C.A."/>
            <person name="Bakkeren G."/>
            <person name="Szabo L."/>
            <person name="Khalil H."/>
            <person name="Joly D."/>
            <person name="Goldberg J."/>
            <person name="Young S."/>
            <person name="Zeng Q."/>
            <person name="Fellers J."/>
        </authorList>
    </citation>
    <scope>NUCLEOTIDE SEQUENCE [LARGE SCALE GENOMIC DNA]</scope>
    <source>
        <strain evidence="1">1-1 BBBD Race 1</strain>
    </source>
</reference>
<dbReference type="OrthoDB" id="2506559at2759"/>
<keyword evidence="3" id="KW-1185">Reference proteome</keyword>
<feature type="non-terminal residue" evidence="1">
    <location>
        <position position="254"/>
    </location>
</feature>
<evidence type="ECO:0000313" key="2">
    <source>
        <dbReference type="EnsemblFungi" id="PTTG_07835-t43_1-p1"/>
    </source>
</evidence>
<dbReference type="PANTHER" id="PTHR33266">
    <property type="entry name" value="CHROMOSOME 15, WHOLE GENOME SHOTGUN SEQUENCE"/>
    <property type="match status" value="1"/>
</dbReference>
<dbReference type="AlphaFoldDB" id="A0A180G914"/>
<reference evidence="1" key="1">
    <citation type="submission" date="2009-11" db="EMBL/GenBank/DDBJ databases">
        <authorList>
            <consortium name="The Broad Institute Genome Sequencing Platform"/>
            <person name="Ward D."/>
            <person name="Feldgarden M."/>
            <person name="Earl A."/>
            <person name="Young S.K."/>
            <person name="Zeng Q."/>
            <person name="Koehrsen M."/>
            <person name="Alvarado L."/>
            <person name="Berlin A."/>
            <person name="Bochicchio J."/>
            <person name="Borenstein D."/>
            <person name="Chapman S.B."/>
            <person name="Chen Z."/>
            <person name="Engels R."/>
            <person name="Freedman E."/>
            <person name="Gellesch M."/>
            <person name="Goldberg J."/>
            <person name="Griggs A."/>
            <person name="Gujja S."/>
            <person name="Heilman E."/>
            <person name="Heiman D."/>
            <person name="Hepburn T."/>
            <person name="Howarth C."/>
            <person name="Jen D."/>
            <person name="Larson L."/>
            <person name="Lewis B."/>
            <person name="Mehta T."/>
            <person name="Park D."/>
            <person name="Pearson M."/>
            <person name="Roberts A."/>
            <person name="Saif S."/>
            <person name="Shea T."/>
            <person name="Shenoy N."/>
            <person name="Sisk P."/>
            <person name="Stolte C."/>
            <person name="Sykes S."/>
            <person name="Thomson T."/>
            <person name="Walk T."/>
            <person name="White J."/>
            <person name="Yandava C."/>
            <person name="Izard J."/>
            <person name="Baranova O.V."/>
            <person name="Blanton J.M."/>
            <person name="Tanner A.C."/>
            <person name="Dewhirst F.E."/>
            <person name="Haas B."/>
            <person name="Nusbaum C."/>
            <person name="Birren B."/>
        </authorList>
    </citation>
    <scope>NUCLEOTIDE SEQUENCE [LARGE SCALE GENOMIC DNA]</scope>
    <source>
        <strain evidence="1">1-1 BBBD Race 1</strain>
    </source>
</reference>